<keyword evidence="5 7" id="KW-0067">ATP-binding</keyword>
<feature type="binding site" evidence="5">
    <location>
        <position position="127"/>
    </location>
    <ligand>
        <name>ATP</name>
        <dbReference type="ChEBI" id="CHEBI:30616"/>
    </ligand>
</feature>
<dbReference type="Proteomes" id="UP000184233">
    <property type="component" value="Unassembled WGS sequence"/>
</dbReference>
<dbReference type="AlphaFoldDB" id="A0A1M3L6J2"/>
<sequence>MIIVLFGAPGVGKGTQADILAQKLGIAHLSTGDAFRSAISNRTPVGLQAKEYVDSGKLVPDEIVAKIVEEAMATSDFSKGCILDGFPRTRTQADALSALLDHVGRDIERVVNITVDDSTIVTRLLQRGRTDDVEDVIQHRLDVYNQETAPLLDYYAARGKLVSIDGLGTVEEVNQRILDALRGT</sequence>
<name>A0A1M3L6J2_9BACT</name>
<protein>
    <recommendedName>
        <fullName evidence="5 7">Adenylate kinase</fullName>
        <shortName evidence="5">AK</shortName>
        <ecNumber evidence="5 7">2.7.4.3</ecNumber>
    </recommendedName>
    <alternativeName>
        <fullName evidence="5">ATP-AMP transphosphorylase</fullName>
    </alternativeName>
    <alternativeName>
        <fullName evidence="5">ATP:AMP phosphotransferase</fullName>
    </alternativeName>
    <alternativeName>
        <fullName evidence="5">Adenylate monophosphate kinase</fullName>
    </alternativeName>
</protein>
<dbReference type="NCBIfam" id="NF001381">
    <property type="entry name" value="PRK00279.1-3"/>
    <property type="match status" value="1"/>
</dbReference>
<evidence type="ECO:0000313" key="9">
    <source>
        <dbReference type="Proteomes" id="UP000184233"/>
    </source>
</evidence>
<evidence type="ECO:0000256" key="1">
    <source>
        <dbReference type="ARBA" id="ARBA00022679"/>
    </source>
</evidence>
<keyword evidence="1 5" id="KW-0808">Transferase</keyword>
<comment type="function">
    <text evidence="5">Catalyzes the reversible transfer of the terminal phosphate group between ATP and AMP. Plays an important role in cellular energy homeostasis and in adenine nucleotide metabolism.</text>
</comment>
<dbReference type="PANTHER" id="PTHR23359">
    <property type="entry name" value="NUCLEOTIDE KINASE"/>
    <property type="match status" value="1"/>
</dbReference>
<feature type="binding site" evidence="5">
    <location>
        <position position="129"/>
    </location>
    <ligand>
        <name>AMP</name>
        <dbReference type="ChEBI" id="CHEBI:456215"/>
    </ligand>
</feature>
<evidence type="ECO:0000256" key="2">
    <source>
        <dbReference type="ARBA" id="ARBA00022727"/>
    </source>
</evidence>
<dbReference type="SUPFAM" id="SSF52540">
    <property type="entry name" value="P-loop containing nucleoside triphosphate hydrolases"/>
    <property type="match status" value="1"/>
</dbReference>
<dbReference type="Gene3D" id="3.40.50.300">
    <property type="entry name" value="P-loop containing nucleotide triphosphate hydrolases"/>
    <property type="match status" value="1"/>
</dbReference>
<evidence type="ECO:0000256" key="6">
    <source>
        <dbReference type="RuleBase" id="RU003330"/>
    </source>
</evidence>
<comment type="subcellular location">
    <subcellularLocation>
        <location evidence="5 7">Cytoplasm</location>
    </subcellularLocation>
</comment>
<comment type="catalytic activity">
    <reaction evidence="5 7">
        <text>AMP + ATP = 2 ADP</text>
        <dbReference type="Rhea" id="RHEA:12973"/>
        <dbReference type="ChEBI" id="CHEBI:30616"/>
        <dbReference type="ChEBI" id="CHEBI:456215"/>
        <dbReference type="ChEBI" id="CHEBI:456216"/>
        <dbReference type="EC" id="2.7.4.3"/>
    </reaction>
</comment>
<comment type="caution">
    <text evidence="5">Lacks conserved residue(s) required for the propagation of feature annotation.</text>
</comment>
<evidence type="ECO:0000256" key="4">
    <source>
        <dbReference type="ARBA" id="ARBA00022777"/>
    </source>
</evidence>
<comment type="subunit">
    <text evidence="5 7">Monomer.</text>
</comment>
<dbReference type="PRINTS" id="PR00094">
    <property type="entry name" value="ADENYLTKNASE"/>
</dbReference>
<evidence type="ECO:0000313" key="8">
    <source>
        <dbReference type="EMBL" id="OJX61099.1"/>
    </source>
</evidence>
<dbReference type="NCBIfam" id="NF011100">
    <property type="entry name" value="PRK14527.1"/>
    <property type="match status" value="1"/>
</dbReference>
<dbReference type="CDD" id="cd01428">
    <property type="entry name" value="ADK"/>
    <property type="match status" value="1"/>
</dbReference>
<dbReference type="PROSITE" id="PS00113">
    <property type="entry name" value="ADENYLATE_KINASE"/>
    <property type="match status" value="1"/>
</dbReference>
<dbReference type="EMBL" id="MKVH01000002">
    <property type="protein sequence ID" value="OJX61099.1"/>
    <property type="molecule type" value="Genomic_DNA"/>
</dbReference>
<feature type="binding site" evidence="5">
    <location>
        <position position="168"/>
    </location>
    <ligand>
        <name>ATP</name>
        <dbReference type="ChEBI" id="CHEBI:30616"/>
    </ligand>
</feature>
<feature type="region of interest" description="NMP" evidence="5">
    <location>
        <begin position="30"/>
        <end position="59"/>
    </location>
</feature>
<dbReference type="NCBIfam" id="NF011104">
    <property type="entry name" value="PRK14531.1"/>
    <property type="match status" value="1"/>
</dbReference>
<dbReference type="HAMAP" id="MF_00235">
    <property type="entry name" value="Adenylate_kinase_Adk"/>
    <property type="match status" value="1"/>
</dbReference>
<dbReference type="NCBIfam" id="NF011101">
    <property type="entry name" value="PRK14528.1"/>
    <property type="match status" value="1"/>
</dbReference>
<keyword evidence="4 5" id="KW-0418">Kinase</keyword>
<dbReference type="InterPro" id="IPR000850">
    <property type="entry name" value="Adenylat/UMP-CMP_kin"/>
</dbReference>
<dbReference type="GO" id="GO:0005737">
    <property type="term" value="C:cytoplasm"/>
    <property type="evidence" value="ECO:0007669"/>
    <property type="project" value="UniProtKB-SubCell"/>
</dbReference>
<evidence type="ECO:0000256" key="5">
    <source>
        <dbReference type="HAMAP-Rule" id="MF_00235"/>
    </source>
</evidence>
<dbReference type="NCBIfam" id="NF011105">
    <property type="entry name" value="PRK14532.1"/>
    <property type="match status" value="1"/>
</dbReference>
<comment type="caution">
    <text evidence="8">The sequence shown here is derived from an EMBL/GenBank/DDBJ whole genome shotgun (WGS) entry which is preliminary data.</text>
</comment>
<keyword evidence="3 5" id="KW-0547">Nucleotide-binding</keyword>
<organism evidence="8 9">
    <name type="scientific">Candidatus Kapaibacterium thiocyanatum</name>
    <dbReference type="NCBI Taxonomy" id="1895771"/>
    <lineage>
        <taxon>Bacteria</taxon>
        <taxon>Pseudomonadati</taxon>
        <taxon>Candidatus Kapaibacteriota</taxon>
        <taxon>Candidatus Kapaibacteriia</taxon>
        <taxon>Candidatus Kapaibacteriales</taxon>
        <taxon>Candidatus Kapaibacteriaceae</taxon>
        <taxon>Candidatus Kapaibacterium</taxon>
    </lineage>
</organism>
<feature type="binding site" evidence="5">
    <location>
        <position position="140"/>
    </location>
    <ligand>
        <name>AMP</name>
        <dbReference type="ChEBI" id="CHEBI:456215"/>
    </ligand>
</feature>
<accession>A0A1M3L6J2</accession>
<keyword evidence="2 5" id="KW-0545">Nucleotide biosynthesis</keyword>
<dbReference type="Pfam" id="PF00406">
    <property type="entry name" value="ADK"/>
    <property type="match status" value="1"/>
</dbReference>
<comment type="similarity">
    <text evidence="5 6">Belongs to the adenylate kinase family.</text>
</comment>
<dbReference type="GO" id="GO:0005524">
    <property type="term" value="F:ATP binding"/>
    <property type="evidence" value="ECO:0007669"/>
    <property type="project" value="UniProtKB-UniRule"/>
</dbReference>
<dbReference type="GO" id="GO:0004017">
    <property type="term" value="F:AMP kinase activity"/>
    <property type="evidence" value="ECO:0007669"/>
    <property type="project" value="UniProtKB-UniRule"/>
</dbReference>
<proteinExistence type="inferred from homology"/>
<reference evidence="8 9" key="1">
    <citation type="submission" date="2016-09" db="EMBL/GenBank/DDBJ databases">
        <title>Genome-resolved meta-omics ties microbial dynamics to process performance in biotechnology for thiocyanate degradation.</title>
        <authorList>
            <person name="Kantor R.S."/>
            <person name="Huddy R.J."/>
            <person name="Iyer R."/>
            <person name="Thomas B.C."/>
            <person name="Brown C.T."/>
            <person name="Anantharaman K."/>
            <person name="Tringe S."/>
            <person name="Hettich R.L."/>
            <person name="Harrison S.T."/>
            <person name="Banfield J.F."/>
        </authorList>
    </citation>
    <scope>NUCLEOTIDE SEQUENCE [LARGE SCALE GENOMIC DNA]</scope>
    <source>
        <strain evidence="8">59-99</strain>
    </source>
</reference>
<feature type="binding site" evidence="5">
    <location>
        <begin position="10"/>
        <end position="15"/>
    </location>
    <ligand>
        <name>ATP</name>
        <dbReference type="ChEBI" id="CHEBI:30616"/>
    </ligand>
</feature>
<dbReference type="UniPathway" id="UPA00588">
    <property type="reaction ID" value="UER00649"/>
</dbReference>
<feature type="binding site" evidence="5">
    <location>
        <position position="92"/>
    </location>
    <ligand>
        <name>AMP</name>
        <dbReference type="ChEBI" id="CHEBI:456215"/>
    </ligand>
</feature>
<evidence type="ECO:0000256" key="3">
    <source>
        <dbReference type="ARBA" id="ARBA00022741"/>
    </source>
</evidence>
<comment type="domain">
    <text evidence="5">Consists of three domains, a large central CORE domain and two small peripheral domains, NMPbind and LID, which undergo movements during catalysis. The LID domain closes over the site of phosphoryl transfer upon ATP binding. Assembling and dissambling the active center during each catalytic cycle provides an effective means to prevent ATP hydrolysis.</text>
</comment>
<dbReference type="STRING" id="1895771.BGO89_00425"/>
<keyword evidence="5" id="KW-0963">Cytoplasm</keyword>
<feature type="binding site" evidence="5">
    <location>
        <begin position="85"/>
        <end position="88"/>
    </location>
    <ligand>
        <name>AMP</name>
        <dbReference type="ChEBI" id="CHEBI:456215"/>
    </ligand>
</feature>
<feature type="binding site" evidence="5">
    <location>
        <begin position="57"/>
        <end position="59"/>
    </location>
    <ligand>
        <name>AMP</name>
        <dbReference type="ChEBI" id="CHEBI:456215"/>
    </ligand>
</feature>
<dbReference type="EC" id="2.7.4.3" evidence="5 7"/>
<feature type="binding site" evidence="5">
    <location>
        <position position="31"/>
    </location>
    <ligand>
        <name>AMP</name>
        <dbReference type="ChEBI" id="CHEBI:456215"/>
    </ligand>
</feature>
<feature type="binding site" evidence="5">
    <location>
        <position position="36"/>
    </location>
    <ligand>
        <name>AMP</name>
        <dbReference type="ChEBI" id="CHEBI:456215"/>
    </ligand>
</feature>
<evidence type="ECO:0000256" key="7">
    <source>
        <dbReference type="RuleBase" id="RU003331"/>
    </source>
</evidence>
<dbReference type="InterPro" id="IPR027417">
    <property type="entry name" value="P-loop_NTPase"/>
</dbReference>
<gene>
    <name evidence="5" type="primary">adk</name>
    <name evidence="8" type="ORF">BGO89_00425</name>
</gene>
<dbReference type="InterPro" id="IPR033690">
    <property type="entry name" value="Adenylat_kinase_CS"/>
</dbReference>
<comment type="pathway">
    <text evidence="5">Purine metabolism; AMP biosynthesis via salvage pathway; AMP from ADP: step 1/1.</text>
</comment>
<dbReference type="GO" id="GO:0044209">
    <property type="term" value="P:AMP salvage"/>
    <property type="evidence" value="ECO:0007669"/>
    <property type="project" value="UniProtKB-UniRule"/>
</dbReference>